<name>A0A1J4TUE8_9BACT</name>
<comment type="caution">
    <text evidence="1">The sequence shown here is derived from an EMBL/GenBank/DDBJ whole genome shotgun (WGS) entry which is preliminary data.</text>
</comment>
<evidence type="ECO:0000313" key="2">
    <source>
        <dbReference type="Proteomes" id="UP000183120"/>
    </source>
</evidence>
<dbReference type="STRING" id="1805209.AUJ73_03420"/>
<accession>A0A1J4TUE8</accession>
<organism evidence="1 2">
    <name type="scientific">Candidatus Gottesmanbacteria bacterium CG1_02_37_22</name>
    <dbReference type="NCBI Taxonomy" id="1805209"/>
    <lineage>
        <taxon>Bacteria</taxon>
        <taxon>Candidatus Gottesmaniibacteriota</taxon>
    </lineage>
</organism>
<gene>
    <name evidence="1" type="ORF">AUJ73_03420</name>
</gene>
<dbReference type="AlphaFoldDB" id="A0A1J4TUE8"/>
<dbReference type="EMBL" id="MNUY01000052">
    <property type="protein sequence ID" value="OIO13719.1"/>
    <property type="molecule type" value="Genomic_DNA"/>
</dbReference>
<sequence length="86" mass="10012">MIIKINTPVTVNLLFNHKTRTVNPTALLWEGKKYLITKIGLHHTYRNGRTLLHVFSVETPTLFFRLVLDTDSLHWRVEEISDGEPN</sequence>
<reference evidence="1 2" key="1">
    <citation type="journal article" date="2016" name="Environ. Microbiol.">
        <title>Genomic resolution of a cold subsurface aquifer community provides metabolic insights for novel microbes adapted to high CO concentrations.</title>
        <authorList>
            <person name="Probst A.J."/>
            <person name="Castelle C.J."/>
            <person name="Singh A."/>
            <person name="Brown C.T."/>
            <person name="Anantharaman K."/>
            <person name="Sharon I."/>
            <person name="Hug L.A."/>
            <person name="Burstein D."/>
            <person name="Emerson J.B."/>
            <person name="Thomas B.C."/>
            <person name="Banfield J.F."/>
        </authorList>
    </citation>
    <scope>NUCLEOTIDE SEQUENCE [LARGE SCALE GENOMIC DNA]</scope>
    <source>
        <strain evidence="1">CG1_02_37_22</strain>
    </source>
</reference>
<evidence type="ECO:0000313" key="1">
    <source>
        <dbReference type="EMBL" id="OIO13719.1"/>
    </source>
</evidence>
<proteinExistence type="predicted"/>
<dbReference type="Proteomes" id="UP000183120">
    <property type="component" value="Unassembled WGS sequence"/>
</dbReference>
<protein>
    <submittedName>
        <fullName evidence="1">Uncharacterized protein</fullName>
    </submittedName>
</protein>